<dbReference type="Pfam" id="PF02545">
    <property type="entry name" value="Maf"/>
    <property type="match status" value="1"/>
</dbReference>
<dbReference type="EC" id="3.6.1.9" evidence="4"/>
<evidence type="ECO:0000256" key="3">
    <source>
        <dbReference type="ARBA" id="ARBA00023080"/>
    </source>
</evidence>
<dbReference type="HAMAP" id="MF_00528">
    <property type="entry name" value="Maf"/>
    <property type="match status" value="1"/>
</dbReference>
<sequence>MEVILASQSPRRLTLLQSAGMAIEVQPQHIDESILPGESVSETVTRLCRDKARSCKGAAHIPIIAADTLVAIHGRAFGQPADLDHARAMLEELSGNTHEVITGVAVRLGENMLCEQVTTRVRFRQLDTDEISTYLLHNEILDKAGGYAVQGGAASFIEAIDGPLDNVIGLPVQTTIRLIQQIKAMEPDQ</sequence>
<dbReference type="InterPro" id="IPR003697">
    <property type="entry name" value="Maf-like"/>
</dbReference>
<feature type="site" description="Important for substrate specificity" evidence="4">
    <location>
        <position position="150"/>
    </location>
</feature>
<keyword evidence="6" id="KW-1185">Reference proteome</keyword>
<dbReference type="SUPFAM" id="SSF52972">
    <property type="entry name" value="ITPase-like"/>
    <property type="match status" value="1"/>
</dbReference>
<name>A0A5R9GH73_9PROT</name>
<dbReference type="Proteomes" id="UP000306585">
    <property type="component" value="Unassembled WGS sequence"/>
</dbReference>
<comment type="catalytic activity">
    <reaction evidence="4">
        <text>dTTP + H2O = dTMP + diphosphate + H(+)</text>
        <dbReference type="Rhea" id="RHEA:28534"/>
        <dbReference type="ChEBI" id="CHEBI:15377"/>
        <dbReference type="ChEBI" id="CHEBI:15378"/>
        <dbReference type="ChEBI" id="CHEBI:33019"/>
        <dbReference type="ChEBI" id="CHEBI:37568"/>
        <dbReference type="ChEBI" id="CHEBI:63528"/>
        <dbReference type="EC" id="3.6.1.9"/>
    </reaction>
</comment>
<protein>
    <recommendedName>
        <fullName evidence="4">dTTP/UTP pyrophosphatase</fullName>
        <shortName evidence="4">dTTPase/UTPase</shortName>
        <ecNumber evidence="4">3.6.1.9</ecNumber>
    </recommendedName>
    <alternativeName>
        <fullName evidence="4">Nucleoside triphosphate pyrophosphatase</fullName>
    </alternativeName>
    <alternativeName>
        <fullName evidence="4">Nucleotide pyrophosphatase</fullName>
        <shortName evidence="4">Nucleotide PPase</shortName>
    </alternativeName>
</protein>
<reference evidence="5 6" key="1">
    <citation type="journal article" date="2019" name="Appl. Environ. Microbiol.">
        <title>Environmental Evidence and Genomic Insight of Iron-oxidizing Bacteria Preference Towards More Corrosion Resistant Stainless Steel at Higher Salinities.</title>
        <authorList>
            <person name="Garrison C.E."/>
            <person name="Price K.A."/>
            <person name="Field E.K."/>
        </authorList>
    </citation>
    <scope>NUCLEOTIDE SEQUENCE [LARGE SCALE GENOMIC DNA]</scope>
    <source>
        <strain evidence="5 6">P3</strain>
    </source>
</reference>
<evidence type="ECO:0000256" key="2">
    <source>
        <dbReference type="ARBA" id="ARBA00022801"/>
    </source>
</evidence>
<dbReference type="GO" id="GO:0036218">
    <property type="term" value="F:dTTP diphosphatase activity"/>
    <property type="evidence" value="ECO:0007669"/>
    <property type="project" value="RHEA"/>
</dbReference>
<dbReference type="GO" id="GO:0005737">
    <property type="term" value="C:cytoplasm"/>
    <property type="evidence" value="ECO:0007669"/>
    <property type="project" value="UniProtKB-SubCell"/>
</dbReference>
<evidence type="ECO:0000256" key="1">
    <source>
        <dbReference type="ARBA" id="ARBA00001968"/>
    </source>
</evidence>
<feature type="site" description="Important for substrate specificity" evidence="4">
    <location>
        <position position="11"/>
    </location>
</feature>
<dbReference type="RefSeq" id="WP_138240119.1">
    <property type="nucleotide sequence ID" value="NZ_VBRY01000013.1"/>
</dbReference>
<keyword evidence="4" id="KW-0963">Cytoplasm</keyword>
<accession>A0A5R9GH73</accession>
<organism evidence="5 6">
    <name type="scientific">Mariprofundus erugo</name>
    <dbReference type="NCBI Taxonomy" id="2528639"/>
    <lineage>
        <taxon>Bacteria</taxon>
        <taxon>Pseudomonadati</taxon>
        <taxon>Pseudomonadota</taxon>
        <taxon>Candidatius Mariprofundia</taxon>
        <taxon>Mariprofundales</taxon>
        <taxon>Mariprofundaceae</taxon>
        <taxon>Mariprofundus</taxon>
    </lineage>
</organism>
<dbReference type="PANTHER" id="PTHR43213:SF5">
    <property type="entry name" value="BIFUNCTIONAL DTTP_UTP PYROPHOSPHATASE_METHYLTRANSFERASE PROTEIN-RELATED"/>
    <property type="match status" value="1"/>
</dbReference>
<keyword evidence="2 4" id="KW-0378">Hydrolase</keyword>
<dbReference type="GO" id="GO:0009117">
    <property type="term" value="P:nucleotide metabolic process"/>
    <property type="evidence" value="ECO:0007669"/>
    <property type="project" value="UniProtKB-KW"/>
</dbReference>
<gene>
    <name evidence="5" type="primary">maf</name>
    <name evidence="5" type="ORF">FEF65_12275</name>
</gene>
<dbReference type="GO" id="GO:0036221">
    <property type="term" value="F:UTP diphosphatase activity"/>
    <property type="evidence" value="ECO:0007669"/>
    <property type="project" value="RHEA"/>
</dbReference>
<comment type="caution">
    <text evidence="5">The sequence shown here is derived from an EMBL/GenBank/DDBJ whole genome shotgun (WGS) entry which is preliminary data.</text>
</comment>
<evidence type="ECO:0000256" key="4">
    <source>
        <dbReference type="HAMAP-Rule" id="MF_00528"/>
    </source>
</evidence>
<dbReference type="InterPro" id="IPR029001">
    <property type="entry name" value="ITPase-like_fam"/>
</dbReference>
<comment type="caution">
    <text evidence="4">Lacks conserved residue(s) required for the propagation of feature annotation.</text>
</comment>
<proteinExistence type="inferred from homology"/>
<comment type="similarity">
    <text evidence="4">Belongs to the Maf family. YhdE subfamily.</text>
</comment>
<comment type="function">
    <text evidence="4">Nucleoside triphosphate pyrophosphatase that hydrolyzes dTTP and UTP. May have a dual role in cell division arrest and in preventing the incorporation of modified nucleotides into cellular nucleic acids.</text>
</comment>
<comment type="catalytic activity">
    <reaction evidence="4">
        <text>UTP + H2O = UMP + diphosphate + H(+)</text>
        <dbReference type="Rhea" id="RHEA:29395"/>
        <dbReference type="ChEBI" id="CHEBI:15377"/>
        <dbReference type="ChEBI" id="CHEBI:15378"/>
        <dbReference type="ChEBI" id="CHEBI:33019"/>
        <dbReference type="ChEBI" id="CHEBI:46398"/>
        <dbReference type="ChEBI" id="CHEBI:57865"/>
        <dbReference type="EC" id="3.6.1.9"/>
    </reaction>
</comment>
<dbReference type="NCBIfam" id="TIGR00172">
    <property type="entry name" value="maf"/>
    <property type="match status" value="1"/>
</dbReference>
<dbReference type="AlphaFoldDB" id="A0A5R9GH73"/>
<feature type="active site" description="Proton acceptor" evidence="4">
    <location>
        <position position="67"/>
    </location>
</feature>
<evidence type="ECO:0000313" key="5">
    <source>
        <dbReference type="EMBL" id="TLS65740.1"/>
    </source>
</evidence>
<feature type="site" description="Important for substrate specificity" evidence="4">
    <location>
        <position position="68"/>
    </location>
</feature>
<keyword evidence="3 4" id="KW-0546">Nucleotide metabolism</keyword>
<dbReference type="PANTHER" id="PTHR43213">
    <property type="entry name" value="BIFUNCTIONAL DTTP/UTP PYROPHOSPHATASE/METHYLTRANSFERASE PROTEIN-RELATED"/>
    <property type="match status" value="1"/>
</dbReference>
<comment type="cofactor">
    <cofactor evidence="1 4">
        <name>a divalent metal cation</name>
        <dbReference type="ChEBI" id="CHEBI:60240"/>
    </cofactor>
</comment>
<dbReference type="Gene3D" id="3.90.950.10">
    <property type="match status" value="1"/>
</dbReference>
<dbReference type="CDD" id="cd00555">
    <property type="entry name" value="Maf"/>
    <property type="match status" value="1"/>
</dbReference>
<dbReference type="EMBL" id="VBRY01000013">
    <property type="protein sequence ID" value="TLS65740.1"/>
    <property type="molecule type" value="Genomic_DNA"/>
</dbReference>
<dbReference type="PIRSF" id="PIRSF006305">
    <property type="entry name" value="Maf"/>
    <property type="match status" value="1"/>
</dbReference>
<evidence type="ECO:0000313" key="6">
    <source>
        <dbReference type="Proteomes" id="UP000306585"/>
    </source>
</evidence>
<comment type="subcellular location">
    <subcellularLocation>
        <location evidence="4">Cytoplasm</location>
    </subcellularLocation>
</comment>